<dbReference type="AlphaFoldDB" id="A0A315VNT5"/>
<dbReference type="GO" id="GO:0016279">
    <property type="term" value="F:protein-lysine N-methyltransferase activity"/>
    <property type="evidence" value="ECO:0007669"/>
    <property type="project" value="TreeGrafter"/>
</dbReference>
<comment type="similarity">
    <text evidence="3">Belongs to the methyltransferase superfamily. ETFBKMT family.</text>
</comment>
<dbReference type="SUPFAM" id="SSF53335">
    <property type="entry name" value="S-adenosyl-L-methionine-dependent methyltransferases"/>
    <property type="match status" value="2"/>
</dbReference>
<keyword evidence="9" id="KW-1185">Reference proteome</keyword>
<evidence type="ECO:0000313" key="9">
    <source>
        <dbReference type="Proteomes" id="UP000250572"/>
    </source>
</evidence>
<dbReference type="PANTHER" id="PTHR43648:SF1">
    <property type="entry name" value="ELECTRON TRANSFER FLAVOPROTEIN BETA SUBUNIT LYSINE METHYLTRANSFERASE"/>
    <property type="match status" value="1"/>
</dbReference>
<gene>
    <name evidence="8" type="ORF">CCH79_00010075</name>
</gene>
<reference evidence="8 9" key="1">
    <citation type="journal article" date="2018" name="G3 (Bethesda)">
        <title>A High-Quality Reference Genome for the Invasive Mosquitofish Gambusia affinis Using a Chicago Library.</title>
        <authorList>
            <person name="Hoffberg S.L."/>
            <person name="Troendle N.J."/>
            <person name="Glenn T.C."/>
            <person name="Mahmud O."/>
            <person name="Louha S."/>
            <person name="Chalopin D."/>
            <person name="Bennetzen J.L."/>
            <person name="Mauricio R."/>
        </authorList>
    </citation>
    <scope>NUCLEOTIDE SEQUENCE [LARGE SCALE GENOMIC DNA]</scope>
    <source>
        <strain evidence="8">NE01/NJP1002.9</strain>
        <tissue evidence="8">Muscle</tissue>
    </source>
</reference>
<dbReference type="STRING" id="33528.ENSGAFP00000032451"/>
<dbReference type="InterPro" id="IPR050078">
    <property type="entry name" value="Ribosomal_L11_MeTrfase_PrmA"/>
</dbReference>
<evidence type="ECO:0000256" key="2">
    <source>
        <dbReference type="ARBA" id="ARBA00022679"/>
    </source>
</evidence>
<protein>
    <recommendedName>
        <fullName evidence="4">Electron transfer flavoprotein beta subunit lysine methyltransferase</fullName>
    </recommendedName>
    <alternativeName>
        <fullName evidence="6">ETFB lysine methyltransferase</fullName>
    </alternativeName>
    <alternativeName>
        <fullName evidence="5">Protein N-lysine methyltransferase METTL20</fullName>
    </alternativeName>
</protein>
<dbReference type="CDD" id="cd02440">
    <property type="entry name" value="AdoMet_MTases"/>
    <property type="match status" value="1"/>
</dbReference>
<dbReference type="Gene3D" id="3.40.50.150">
    <property type="entry name" value="Vaccinia Virus protein VP39"/>
    <property type="match status" value="1"/>
</dbReference>
<dbReference type="Proteomes" id="UP000250572">
    <property type="component" value="Unassembled WGS sequence"/>
</dbReference>
<accession>A0A315VNT5</accession>
<dbReference type="GO" id="GO:0005759">
    <property type="term" value="C:mitochondrial matrix"/>
    <property type="evidence" value="ECO:0007669"/>
    <property type="project" value="TreeGrafter"/>
</dbReference>
<evidence type="ECO:0000256" key="1">
    <source>
        <dbReference type="ARBA" id="ARBA00022603"/>
    </source>
</evidence>
<dbReference type="InterPro" id="IPR029063">
    <property type="entry name" value="SAM-dependent_MTases_sf"/>
</dbReference>
<evidence type="ECO:0000256" key="4">
    <source>
        <dbReference type="ARBA" id="ARBA00040322"/>
    </source>
</evidence>
<dbReference type="Pfam" id="PF06325">
    <property type="entry name" value="PrmA"/>
    <property type="match status" value="1"/>
</dbReference>
<evidence type="ECO:0000256" key="3">
    <source>
        <dbReference type="ARBA" id="ARBA00037932"/>
    </source>
</evidence>
<dbReference type="GO" id="GO:0032259">
    <property type="term" value="P:methylation"/>
    <property type="evidence" value="ECO:0007669"/>
    <property type="project" value="UniProtKB-KW"/>
</dbReference>
<organism evidence="8 9">
    <name type="scientific">Gambusia affinis</name>
    <name type="common">Western mosquitofish</name>
    <name type="synonym">Heterandria affinis</name>
    <dbReference type="NCBI Taxonomy" id="33528"/>
    <lineage>
        <taxon>Eukaryota</taxon>
        <taxon>Metazoa</taxon>
        <taxon>Chordata</taxon>
        <taxon>Craniata</taxon>
        <taxon>Vertebrata</taxon>
        <taxon>Euteleostomi</taxon>
        <taxon>Actinopterygii</taxon>
        <taxon>Neopterygii</taxon>
        <taxon>Teleostei</taxon>
        <taxon>Neoteleostei</taxon>
        <taxon>Acanthomorphata</taxon>
        <taxon>Ovalentaria</taxon>
        <taxon>Atherinomorphae</taxon>
        <taxon>Cyprinodontiformes</taxon>
        <taxon>Poeciliidae</taxon>
        <taxon>Poeciliinae</taxon>
        <taxon>Gambusia</taxon>
    </lineage>
</organism>
<proteinExistence type="inferred from homology"/>
<comment type="caution">
    <text evidence="8">The sequence shown here is derived from an EMBL/GenBank/DDBJ whole genome shotgun (WGS) entry which is preliminary data.</text>
</comment>
<keyword evidence="1" id="KW-0489">Methyltransferase</keyword>
<sequence length="305" mass="34152">MWLFPSTTPWCGFLSAPKCYRRVKGFLKPYAQTSSRRRASETCLSYEDIRSFISENTEVVAGGSLTPEIKLRLFTPNCRFWRERPELWPFSDPYWAIYWPGGQALSRYILDNPDVCRDGSVLDLGSGCGASSIAAKLCGAVHVVANDIDPVELPSTHSGGKPVECNMCPDLIGFARLSRGRRIRLLLRQWGNNCNGSYAAVVTKLNCELNKVEPPDCVTDDIIGSDRAGFDLILLGDMFYDETLSNSLHKWLDRCIKSHGSKVLIGDPGRAHFEGHDIRKLLHHVAQFELPESVRQENYGLTSSH</sequence>
<name>A0A315VNT5_GAMAF</name>
<keyword evidence="2" id="KW-0808">Transferase</keyword>
<dbReference type="PANTHER" id="PTHR43648">
    <property type="entry name" value="ELECTRON TRANSFER FLAVOPROTEIN BETA SUBUNIT LYSINE METHYLTRANSFERASE"/>
    <property type="match status" value="1"/>
</dbReference>
<feature type="non-terminal residue" evidence="8">
    <location>
        <position position="305"/>
    </location>
</feature>
<evidence type="ECO:0000256" key="6">
    <source>
        <dbReference type="ARBA" id="ARBA00042266"/>
    </source>
</evidence>
<evidence type="ECO:0000256" key="5">
    <source>
        <dbReference type="ARBA" id="ARBA00041867"/>
    </source>
</evidence>
<dbReference type="EMBL" id="NHOQ01001396">
    <property type="protein sequence ID" value="PWA24885.1"/>
    <property type="molecule type" value="Genomic_DNA"/>
</dbReference>
<comment type="catalytic activity">
    <reaction evidence="7">
        <text>L-lysyl-[protein] + 3 S-adenosyl-L-methionine = N(6),N(6),N(6)-trimethyl-L-lysyl-[protein] + 3 S-adenosyl-L-homocysteine + 3 H(+)</text>
        <dbReference type="Rhea" id="RHEA:54192"/>
        <dbReference type="Rhea" id="RHEA-COMP:9752"/>
        <dbReference type="Rhea" id="RHEA-COMP:13826"/>
        <dbReference type="ChEBI" id="CHEBI:15378"/>
        <dbReference type="ChEBI" id="CHEBI:29969"/>
        <dbReference type="ChEBI" id="CHEBI:57856"/>
        <dbReference type="ChEBI" id="CHEBI:59789"/>
        <dbReference type="ChEBI" id="CHEBI:61961"/>
    </reaction>
    <physiologicalReaction direction="left-to-right" evidence="7">
        <dbReference type="Rhea" id="RHEA:54193"/>
    </physiologicalReaction>
</comment>
<evidence type="ECO:0000313" key="8">
    <source>
        <dbReference type="EMBL" id="PWA24885.1"/>
    </source>
</evidence>
<evidence type="ECO:0000256" key="7">
    <source>
        <dbReference type="ARBA" id="ARBA00049497"/>
    </source>
</evidence>